<dbReference type="EMBL" id="HACG01007979">
    <property type="protein sequence ID" value="CEK54844.1"/>
    <property type="molecule type" value="Transcribed_RNA"/>
</dbReference>
<feature type="compositionally biased region" description="Polar residues" evidence="1">
    <location>
        <begin position="94"/>
        <end position="109"/>
    </location>
</feature>
<organism evidence="2">
    <name type="scientific">Arion vulgaris</name>
    <dbReference type="NCBI Taxonomy" id="1028688"/>
    <lineage>
        <taxon>Eukaryota</taxon>
        <taxon>Metazoa</taxon>
        <taxon>Spiralia</taxon>
        <taxon>Lophotrochozoa</taxon>
        <taxon>Mollusca</taxon>
        <taxon>Gastropoda</taxon>
        <taxon>Heterobranchia</taxon>
        <taxon>Euthyneura</taxon>
        <taxon>Panpulmonata</taxon>
        <taxon>Eupulmonata</taxon>
        <taxon>Stylommatophora</taxon>
        <taxon>Helicina</taxon>
        <taxon>Arionoidea</taxon>
        <taxon>Arionidae</taxon>
        <taxon>Arion</taxon>
    </lineage>
</organism>
<accession>A0A0B6YF85</accession>
<name>A0A0B6YF85_9EUPU</name>
<feature type="region of interest" description="Disordered" evidence="1">
    <location>
        <begin position="1"/>
        <end position="125"/>
    </location>
</feature>
<sequence length="125" mass="13164">KPLMSPGSQPSMSIIVPASPILISPSPEYKQHHTPQQIHTPSSVKDSSHEDLYQSVGSVQGAPLHSPAQLTSPSQHPSPAQLTSPSPARLTSPAHLSSPAQMTGSMLSQQEKHLTVLDTSPGIPQ</sequence>
<reference evidence="2" key="1">
    <citation type="submission" date="2014-12" db="EMBL/GenBank/DDBJ databases">
        <title>Insight into the proteome of Arion vulgaris.</title>
        <authorList>
            <person name="Aradska J."/>
            <person name="Bulat T."/>
            <person name="Smidak R."/>
            <person name="Sarate P."/>
            <person name="Gangsoo J."/>
            <person name="Sialana F."/>
            <person name="Bilban M."/>
            <person name="Lubec G."/>
        </authorList>
    </citation>
    <scope>NUCLEOTIDE SEQUENCE</scope>
    <source>
        <tissue evidence="2">Skin</tissue>
    </source>
</reference>
<gene>
    <name evidence="2" type="primary">ORF23765</name>
</gene>
<feature type="compositionally biased region" description="Polar residues" evidence="1">
    <location>
        <begin position="68"/>
        <end position="86"/>
    </location>
</feature>
<feature type="non-terminal residue" evidence="2">
    <location>
        <position position="1"/>
    </location>
</feature>
<feature type="non-terminal residue" evidence="2">
    <location>
        <position position="125"/>
    </location>
</feature>
<protein>
    <submittedName>
        <fullName evidence="2">Uncharacterized protein</fullName>
    </submittedName>
</protein>
<proteinExistence type="predicted"/>
<evidence type="ECO:0000256" key="1">
    <source>
        <dbReference type="SAM" id="MobiDB-lite"/>
    </source>
</evidence>
<feature type="compositionally biased region" description="Polar residues" evidence="1">
    <location>
        <begin position="34"/>
        <end position="45"/>
    </location>
</feature>
<evidence type="ECO:0000313" key="2">
    <source>
        <dbReference type="EMBL" id="CEK54844.1"/>
    </source>
</evidence>
<dbReference type="AlphaFoldDB" id="A0A0B6YF85"/>
<feature type="compositionally biased region" description="Polar residues" evidence="1">
    <location>
        <begin position="1"/>
        <end position="12"/>
    </location>
</feature>